<dbReference type="Proteomes" id="UP000095283">
    <property type="component" value="Unplaced"/>
</dbReference>
<sequence>MSHQKLHLRHCILWKNAADACKSICSVLGEGISRSTFKVGDFDINDRQHMKGTRVTVGIRSSENGNSIDHRLNSCISLINFMWKIVTGEEKWIGYDNPKHTHSWPTTSTAKLNIHAKKVLLCIWWDTKGVLFYELLQSGETVNAELYGRQLIDLFNAIEQKTTIYWTRKSEHHFAAGKLSYLAPSDYHLFWSMQNCLAGQRFRDAAQVRKWNNDFIKQNIKYYGLKNLFKNIKTAF</sequence>
<evidence type="ECO:0000313" key="2">
    <source>
        <dbReference type="WBParaSite" id="Hba_05544"/>
    </source>
</evidence>
<dbReference type="AlphaFoldDB" id="A0A1I7WKG8"/>
<protein>
    <submittedName>
        <fullName evidence="2">Mariner Mos1 transposase</fullName>
    </submittedName>
</protein>
<dbReference type="Gene3D" id="3.30.420.10">
    <property type="entry name" value="Ribonuclease H-like superfamily/Ribonuclease H"/>
    <property type="match status" value="1"/>
</dbReference>
<reference evidence="2" key="1">
    <citation type="submission" date="2016-11" db="UniProtKB">
        <authorList>
            <consortium name="WormBaseParasite"/>
        </authorList>
    </citation>
    <scope>IDENTIFICATION</scope>
</reference>
<dbReference type="PANTHER" id="PTHR46060">
    <property type="entry name" value="MARINER MOS1 TRANSPOSASE-LIKE PROTEIN"/>
    <property type="match status" value="1"/>
</dbReference>
<proteinExistence type="predicted"/>
<name>A0A1I7WKG8_HETBA</name>
<dbReference type="WBParaSite" id="Hba_05544">
    <property type="protein sequence ID" value="Hba_05544"/>
    <property type="gene ID" value="Hba_05544"/>
</dbReference>
<dbReference type="InterPro" id="IPR052709">
    <property type="entry name" value="Transposase-MT_Hybrid"/>
</dbReference>
<dbReference type="InterPro" id="IPR036397">
    <property type="entry name" value="RNaseH_sf"/>
</dbReference>
<evidence type="ECO:0000313" key="1">
    <source>
        <dbReference type="Proteomes" id="UP000095283"/>
    </source>
</evidence>
<dbReference type="GO" id="GO:0003676">
    <property type="term" value="F:nucleic acid binding"/>
    <property type="evidence" value="ECO:0007669"/>
    <property type="project" value="InterPro"/>
</dbReference>
<keyword evidence="1" id="KW-1185">Reference proteome</keyword>
<dbReference type="InterPro" id="IPR001888">
    <property type="entry name" value="Transposase_1"/>
</dbReference>
<dbReference type="Pfam" id="PF01359">
    <property type="entry name" value="Transposase_1"/>
    <property type="match status" value="1"/>
</dbReference>
<accession>A0A1I7WKG8</accession>
<organism evidence="1 2">
    <name type="scientific">Heterorhabditis bacteriophora</name>
    <name type="common">Entomopathogenic nematode worm</name>
    <dbReference type="NCBI Taxonomy" id="37862"/>
    <lineage>
        <taxon>Eukaryota</taxon>
        <taxon>Metazoa</taxon>
        <taxon>Ecdysozoa</taxon>
        <taxon>Nematoda</taxon>
        <taxon>Chromadorea</taxon>
        <taxon>Rhabditida</taxon>
        <taxon>Rhabditina</taxon>
        <taxon>Rhabditomorpha</taxon>
        <taxon>Strongyloidea</taxon>
        <taxon>Heterorhabditidae</taxon>
        <taxon>Heterorhabditis</taxon>
    </lineage>
</organism>
<dbReference type="PANTHER" id="PTHR46060:SF1">
    <property type="entry name" value="MARINER MOS1 TRANSPOSASE-LIKE PROTEIN"/>
    <property type="match status" value="1"/>
</dbReference>